<reference evidence="1" key="1">
    <citation type="submission" date="2012-04" db="EMBL/GenBank/DDBJ databases">
        <title>Finished genome of Dactylococcopsis salina PCC 8305.</title>
        <authorList>
            <consortium name="US DOE Joint Genome Institute"/>
            <person name="Gugger M."/>
            <person name="Coursin T."/>
            <person name="Rippka R."/>
            <person name="Tandeau De Marsac N."/>
            <person name="Huntemann M."/>
            <person name="Wei C.-L."/>
            <person name="Han J."/>
            <person name="Detter J.C."/>
            <person name="Han C."/>
            <person name="Tapia R."/>
            <person name="Daligault H."/>
            <person name="Chen A."/>
            <person name="Krypides N."/>
            <person name="Mavromatis K."/>
            <person name="Markowitz V."/>
            <person name="Szeto E."/>
            <person name="Ivanova N."/>
            <person name="Ovchinnikova G."/>
            <person name="Pagani I."/>
            <person name="Pati A."/>
            <person name="Goodwin L."/>
            <person name="Peters L."/>
            <person name="Pitluck S."/>
            <person name="Woyke T."/>
            <person name="Kerfeld C."/>
        </authorList>
    </citation>
    <scope>NUCLEOTIDE SEQUENCE [LARGE SCALE GENOMIC DNA]</scope>
    <source>
        <strain evidence="1">PCC 8305</strain>
    </source>
</reference>
<evidence type="ECO:0000313" key="2">
    <source>
        <dbReference type="Proteomes" id="UP000010482"/>
    </source>
</evidence>
<gene>
    <name evidence="1" type="ORF">Dacsa_2103</name>
</gene>
<dbReference type="eggNOG" id="ENOG5033TP8">
    <property type="taxonomic scope" value="Bacteria"/>
</dbReference>
<dbReference type="AlphaFoldDB" id="K9YW65"/>
<keyword evidence="2" id="KW-1185">Reference proteome</keyword>
<name>K9YW65_DACS8</name>
<dbReference type="HOGENOM" id="CLU_1382443_0_0_3"/>
<dbReference type="STRING" id="13035.Dacsa_2103"/>
<evidence type="ECO:0000313" key="1">
    <source>
        <dbReference type="EMBL" id="AFZ50737.1"/>
    </source>
</evidence>
<accession>K9YW65</accession>
<proteinExistence type="predicted"/>
<sequence length="197" mass="22541">MITDKLKSTSFFFSYQYEGREAKTMSISTLPHSQELTDLLGEWGNLPVDSIPNRGESDFPCDTNQADLHHRNRELVQRLCQLSNLIAYIASQISKKPSNFTKEELNQLANLASDQLEITSYSLVEVDEKLSWLDPTANESYKNLSLFKRTLAHLETVTENLIRVVTQAEINHFQSQQQSAYSKISLDQIQEARQKLT</sequence>
<protein>
    <submittedName>
        <fullName evidence="1">Uncharacterized protein</fullName>
    </submittedName>
</protein>
<dbReference type="KEGG" id="dsl:Dacsa_2103"/>
<dbReference type="OrthoDB" id="9820652at2"/>
<dbReference type="RefSeq" id="WP_015229730.1">
    <property type="nucleotide sequence ID" value="NC_019780.1"/>
</dbReference>
<dbReference type="Proteomes" id="UP000010482">
    <property type="component" value="Chromosome"/>
</dbReference>
<dbReference type="EMBL" id="CP003944">
    <property type="protein sequence ID" value="AFZ50737.1"/>
    <property type="molecule type" value="Genomic_DNA"/>
</dbReference>
<organism evidence="1 2">
    <name type="scientific">Dactylococcopsis salina (strain PCC 8305)</name>
    <name type="common">Myxobactron salinum</name>
    <dbReference type="NCBI Taxonomy" id="13035"/>
    <lineage>
        <taxon>Bacteria</taxon>
        <taxon>Bacillati</taxon>
        <taxon>Cyanobacteriota</taxon>
        <taxon>Cyanophyceae</taxon>
        <taxon>Nodosilineales</taxon>
        <taxon>Cymatolegaceae</taxon>
        <taxon>Dactylococcopsis</taxon>
    </lineage>
</organism>